<dbReference type="PANTHER" id="PTHR10578:SF107">
    <property type="entry name" value="2-HYDROXYACID OXIDASE 1"/>
    <property type="match status" value="1"/>
</dbReference>
<dbReference type="Gene3D" id="3.20.20.70">
    <property type="entry name" value="Aldolase class I"/>
    <property type="match status" value="1"/>
</dbReference>
<proteinExistence type="inferred from homology"/>
<evidence type="ECO:0000256" key="4">
    <source>
        <dbReference type="ARBA" id="ARBA00023002"/>
    </source>
</evidence>
<protein>
    <submittedName>
        <fullName evidence="9">Alpha-hydroxy-acid oxidizing enzyme</fullName>
    </submittedName>
</protein>
<comment type="similarity">
    <text evidence="5">Belongs to the FMN-dependent alpha-hydroxy acid dehydrogenase family.</text>
</comment>
<feature type="active site" description="Proton acceptor" evidence="6">
    <location>
        <position position="277"/>
    </location>
</feature>
<feature type="binding site" evidence="7">
    <location>
        <position position="128"/>
    </location>
    <ligand>
        <name>FMN</name>
        <dbReference type="ChEBI" id="CHEBI:58210"/>
    </ligand>
</feature>
<dbReference type="PIRSF" id="PIRSF000138">
    <property type="entry name" value="Al-hdrx_acd_dh"/>
    <property type="match status" value="1"/>
</dbReference>
<feature type="domain" description="FMN hydroxy acid dehydrogenase" evidence="8">
    <location>
        <begin position="1"/>
        <end position="382"/>
    </location>
</feature>
<feature type="binding site" evidence="7">
    <location>
        <position position="280"/>
    </location>
    <ligand>
        <name>glyoxylate</name>
        <dbReference type="ChEBI" id="CHEBI:36655"/>
    </ligand>
</feature>
<feature type="binding site" evidence="7">
    <location>
        <begin position="308"/>
        <end position="312"/>
    </location>
    <ligand>
        <name>FMN</name>
        <dbReference type="ChEBI" id="CHEBI:58210"/>
    </ligand>
</feature>
<dbReference type="InterPro" id="IPR013785">
    <property type="entry name" value="Aldolase_TIM"/>
</dbReference>
<dbReference type="EMBL" id="BMIF01000012">
    <property type="protein sequence ID" value="GGA76826.1"/>
    <property type="molecule type" value="Genomic_DNA"/>
</dbReference>
<keyword evidence="2 7" id="KW-0285">Flavoprotein</keyword>
<reference evidence="9" key="1">
    <citation type="journal article" date="2014" name="Int. J. Syst. Evol. Microbiol.">
        <title>Complete genome sequence of Corynebacterium casei LMG S-19264T (=DSM 44701T), isolated from a smear-ripened cheese.</title>
        <authorList>
            <consortium name="US DOE Joint Genome Institute (JGI-PGF)"/>
            <person name="Walter F."/>
            <person name="Albersmeier A."/>
            <person name="Kalinowski J."/>
            <person name="Ruckert C."/>
        </authorList>
    </citation>
    <scope>NUCLEOTIDE SEQUENCE</scope>
    <source>
        <strain evidence="9">CGMCC 1.15320</strain>
    </source>
</reference>
<dbReference type="GO" id="GO:0009060">
    <property type="term" value="P:aerobic respiration"/>
    <property type="evidence" value="ECO:0007669"/>
    <property type="project" value="TreeGrafter"/>
</dbReference>
<comment type="caution">
    <text evidence="9">The sequence shown here is derived from an EMBL/GenBank/DDBJ whole genome shotgun (WGS) entry which is preliminary data.</text>
</comment>
<accession>A0A916RZE0</accession>
<evidence type="ECO:0000256" key="2">
    <source>
        <dbReference type="ARBA" id="ARBA00022630"/>
    </source>
</evidence>
<dbReference type="InterPro" id="IPR037396">
    <property type="entry name" value="FMN_HAD"/>
</dbReference>
<evidence type="ECO:0000313" key="9">
    <source>
        <dbReference type="EMBL" id="GGA76826.1"/>
    </source>
</evidence>
<evidence type="ECO:0000259" key="8">
    <source>
        <dbReference type="PROSITE" id="PS51349"/>
    </source>
</evidence>
<feature type="binding site" evidence="7">
    <location>
        <position position="253"/>
    </location>
    <ligand>
        <name>FMN</name>
        <dbReference type="ChEBI" id="CHEBI:58210"/>
    </ligand>
</feature>
<feature type="binding site" evidence="7">
    <location>
        <position position="165"/>
    </location>
    <ligand>
        <name>glyoxylate</name>
        <dbReference type="ChEBI" id="CHEBI:36655"/>
    </ligand>
</feature>
<evidence type="ECO:0000256" key="5">
    <source>
        <dbReference type="ARBA" id="ARBA00024042"/>
    </source>
</evidence>
<comment type="cofactor">
    <cofactor evidence="1">
        <name>FMN</name>
        <dbReference type="ChEBI" id="CHEBI:58210"/>
    </cofactor>
</comment>
<dbReference type="GO" id="GO:0010181">
    <property type="term" value="F:FMN binding"/>
    <property type="evidence" value="ECO:0007669"/>
    <property type="project" value="InterPro"/>
</dbReference>
<dbReference type="AlphaFoldDB" id="A0A916RZE0"/>
<dbReference type="SUPFAM" id="SSF51395">
    <property type="entry name" value="FMN-linked oxidoreductases"/>
    <property type="match status" value="1"/>
</dbReference>
<reference evidence="9" key="2">
    <citation type="submission" date="2020-09" db="EMBL/GenBank/DDBJ databases">
        <authorList>
            <person name="Sun Q."/>
            <person name="Zhou Y."/>
        </authorList>
    </citation>
    <scope>NUCLEOTIDE SEQUENCE</scope>
    <source>
        <strain evidence="9">CGMCC 1.15320</strain>
    </source>
</reference>
<name>A0A916RZE0_9HYPH</name>
<gene>
    <name evidence="9" type="primary">lldA</name>
    <name evidence="9" type="ORF">GCM10011385_33630</name>
</gene>
<evidence type="ECO:0000256" key="6">
    <source>
        <dbReference type="PIRSR" id="PIRSR000138-1"/>
    </source>
</evidence>
<dbReference type="PANTHER" id="PTHR10578">
    <property type="entry name" value="S -2-HYDROXY-ACID OXIDASE-RELATED"/>
    <property type="match status" value="1"/>
</dbReference>
<feature type="binding site" evidence="7">
    <location>
        <begin position="78"/>
        <end position="80"/>
    </location>
    <ligand>
        <name>FMN</name>
        <dbReference type="ChEBI" id="CHEBI:58210"/>
    </ligand>
</feature>
<sequence length="385" mass="42135">MGGLYNVWDYREAAKRRMPRAFFEFLDRGTEDGHAMRANRNALEAVKLRQRILQDVRHIDTSTELFGRKLPLPLATAPTGVADIIAYRGELAVARAAGKAGIPYTLATSSTTLMEAVVEAATAGCWLQMYVWEDREASYSVAARAQCAGMEALVITVDSPVLANREYNSRNGFIYPIKARPRLVADVLSHPVWSAQTLGRYWMTGGLPRYANYPDDMSGKVTRKVSRRANSASVTWDDIARFRDFWKGKLILKGILEPADAVRASKLGADAISVSNHGGRMFDAAPSGLEMLSEIVRAVPSSMTIFYDGGVRRGLDIMRALALGAHAVLIGRATLYGVAVKGEEGASHVIDILTEELRRGMGLAGLTSVSQICSDCLWPPREVAR</sequence>
<keyword evidence="4" id="KW-0560">Oxidoreductase</keyword>
<keyword evidence="3 7" id="KW-0288">FMN</keyword>
<dbReference type="InterPro" id="IPR000262">
    <property type="entry name" value="FMN-dep_DH"/>
</dbReference>
<feature type="binding site" evidence="7">
    <location>
        <position position="277"/>
    </location>
    <ligand>
        <name>glyoxylate</name>
        <dbReference type="ChEBI" id="CHEBI:36655"/>
    </ligand>
</feature>
<dbReference type="InterPro" id="IPR012133">
    <property type="entry name" value="Alpha-hydoxy_acid_DH_FMN"/>
</dbReference>
<feature type="binding site" evidence="7">
    <location>
        <position position="156"/>
    </location>
    <ligand>
        <name>FMN</name>
        <dbReference type="ChEBI" id="CHEBI:58210"/>
    </ligand>
</feature>
<feature type="binding site" evidence="7">
    <location>
        <position position="130"/>
    </location>
    <ligand>
        <name>FMN</name>
        <dbReference type="ChEBI" id="CHEBI:58210"/>
    </ligand>
</feature>
<dbReference type="Proteomes" id="UP000636264">
    <property type="component" value="Unassembled WGS sequence"/>
</dbReference>
<organism evidence="9 10">
    <name type="scientific">Nitratireductor aestuarii</name>
    <dbReference type="NCBI Taxonomy" id="1735103"/>
    <lineage>
        <taxon>Bacteria</taxon>
        <taxon>Pseudomonadati</taxon>
        <taxon>Pseudomonadota</taxon>
        <taxon>Alphaproteobacteria</taxon>
        <taxon>Hyphomicrobiales</taxon>
        <taxon>Phyllobacteriaceae</taxon>
        <taxon>Nitratireductor</taxon>
    </lineage>
</organism>
<evidence type="ECO:0000256" key="1">
    <source>
        <dbReference type="ARBA" id="ARBA00001917"/>
    </source>
</evidence>
<dbReference type="RefSeq" id="WP_188722259.1">
    <property type="nucleotide sequence ID" value="NZ_BMIF01000012.1"/>
</dbReference>
<dbReference type="CDD" id="cd02809">
    <property type="entry name" value="alpha_hydroxyacid_oxid_FMN"/>
    <property type="match status" value="1"/>
</dbReference>
<dbReference type="PROSITE" id="PS51349">
    <property type="entry name" value="FMN_HYDROXY_ACID_DH_2"/>
    <property type="match status" value="1"/>
</dbReference>
<dbReference type="Pfam" id="PF01070">
    <property type="entry name" value="FMN_dh"/>
    <property type="match status" value="1"/>
</dbReference>
<keyword evidence="10" id="KW-1185">Reference proteome</keyword>
<dbReference type="GO" id="GO:0005886">
    <property type="term" value="C:plasma membrane"/>
    <property type="evidence" value="ECO:0007669"/>
    <property type="project" value="TreeGrafter"/>
</dbReference>
<dbReference type="FunFam" id="3.20.20.70:FF:000029">
    <property type="entry name" value="L-lactate dehydrogenase"/>
    <property type="match status" value="1"/>
</dbReference>
<dbReference type="GO" id="GO:0004459">
    <property type="term" value="F:L-lactate dehydrogenase (NAD+) activity"/>
    <property type="evidence" value="ECO:0007669"/>
    <property type="project" value="TreeGrafter"/>
</dbReference>
<evidence type="ECO:0000313" key="10">
    <source>
        <dbReference type="Proteomes" id="UP000636264"/>
    </source>
</evidence>
<feature type="binding site" evidence="7">
    <location>
        <position position="275"/>
    </location>
    <ligand>
        <name>FMN</name>
        <dbReference type="ChEBI" id="CHEBI:58210"/>
    </ligand>
</feature>
<feature type="binding site" evidence="7">
    <location>
        <begin position="331"/>
        <end position="332"/>
    </location>
    <ligand>
        <name>FMN</name>
        <dbReference type="ChEBI" id="CHEBI:58210"/>
    </ligand>
</feature>
<evidence type="ECO:0000256" key="7">
    <source>
        <dbReference type="PIRSR" id="PIRSR000138-2"/>
    </source>
</evidence>
<evidence type="ECO:0000256" key="3">
    <source>
        <dbReference type="ARBA" id="ARBA00022643"/>
    </source>
</evidence>